<comment type="caution">
    <text evidence="3">The sequence shown here is derived from an EMBL/GenBank/DDBJ whole genome shotgun (WGS) entry which is preliminary data.</text>
</comment>
<dbReference type="Proteomes" id="UP001549921">
    <property type="component" value="Unassembled WGS sequence"/>
</dbReference>
<dbReference type="AlphaFoldDB" id="A0ABD0SCP0"/>
<dbReference type="PROSITE" id="PS50878">
    <property type="entry name" value="RT_POL"/>
    <property type="match status" value="1"/>
</dbReference>
<sequence length="991" mass="113374">MQMQPNKWPLVPGGSAIPGSGSGHGNGGAGGAKNPRQLSGYQSRRPLALATYNAQTLRTDEKLAELEEELSRLRWDIVGLCEVRREGEDTMILKSGNLLYFREGEQLSQGGVGFIVHKSLVNSVVQIESVSPRVAYLILRITKRYSLKVIQVYAPTSKYPDEDVETMYEDISRAIHSSRTHFTVVMGDFNAKLGKRSDNELKVGQFGYGERNARGQLLAGFMEKEGLFMMNSFFRKPKQRKWTWLHPNGVIKNEIDFILSTKRHIFNDVSVINAVKTGSDHRMVRGTLNLRIKLERCRLMKSTLRPAPIQLQNPESFQLELQNRFECLGDCENVDDYNDRFVEIVQTAGSKTFKARRSKGTKKISDHTNKLMEERRNLVLQSSEDASQYRRLNRRISKSLTRDLRQFNTESIKEAIERNKGSKVFARDLSVGQSQLSKLKTEDGITISSKPELLEEIEKFYGQLYTSLRLPVSNLAEDPRARLTRHYTEDIPDVSLYEIRMALKQLKNNKAPGDDGITAELLKAGGTPVLKALQKLFDSVILEGQTPSAWHRGVVVLFFKKGDKTLLKNYRPISLLSHVYKLFSRVITNRLARRFDDFQPPEQAGFRKGFSTIDHIHTLRQIIQKTEEYNQPLCLAFVDYEKAFDSIETWAVLQSLQRCQIDYRYIEVLKCLYKNATMSVRLQDQYSKPIQLQRGVRQGDVISPKLFTAALEDVFKLLDWSGLGININGEYITHLRFADDIVVMAETLEDLGTMLDGLSRASQQVGLKMNMDKTKIMLNVRVAPTPLKVGDSALEVVDEYVYLGQTVQLGKSNFEKEVNRRIQLGWAAFGKLRDIFSSKIPQCLKTKVFDQCVLPVMTYGTETWSLTMGIIRKLKVTQRAMERAMLGVSLRDRIRNEEIRRRTKVTDIARRIANLKWQWAGHIARRTDGRWGRKVLEWRPRAGRRNVGRPPTRWTDDLVKVAGGAWMRAAQDRILWKSLGEAYVQQWTFTG</sequence>
<gene>
    <name evidence="3" type="ORF">ABMA28_009213</name>
</gene>
<dbReference type="EMBL" id="JBEDNZ010000023">
    <property type="protein sequence ID" value="KAL0811783.1"/>
    <property type="molecule type" value="Genomic_DNA"/>
</dbReference>
<dbReference type="InterPro" id="IPR043128">
    <property type="entry name" value="Rev_trsase/Diguanyl_cyclase"/>
</dbReference>
<feature type="compositionally biased region" description="Gly residues" evidence="1">
    <location>
        <begin position="20"/>
        <end position="31"/>
    </location>
</feature>
<accession>A0ABD0SCP0</accession>
<dbReference type="CDD" id="cd09076">
    <property type="entry name" value="L1-EN"/>
    <property type="match status" value="1"/>
</dbReference>
<name>A0ABD0SCP0_LOXSC</name>
<dbReference type="InterPro" id="IPR005135">
    <property type="entry name" value="Endo/exonuclease/phosphatase"/>
</dbReference>
<dbReference type="InterPro" id="IPR000477">
    <property type="entry name" value="RT_dom"/>
</dbReference>
<evidence type="ECO:0000313" key="3">
    <source>
        <dbReference type="EMBL" id="KAL0811783.1"/>
    </source>
</evidence>
<evidence type="ECO:0000256" key="1">
    <source>
        <dbReference type="SAM" id="MobiDB-lite"/>
    </source>
</evidence>
<reference evidence="3 4" key="1">
    <citation type="submission" date="2024-06" db="EMBL/GenBank/DDBJ databases">
        <title>A chromosome-level genome assembly of beet webworm, Loxostege sticticalis.</title>
        <authorList>
            <person name="Zhang Y."/>
        </authorList>
    </citation>
    <scope>NUCLEOTIDE SEQUENCE [LARGE SCALE GENOMIC DNA]</scope>
    <source>
        <strain evidence="3">AQ028</strain>
        <tissue evidence="3">Male pupae</tissue>
    </source>
</reference>
<dbReference type="Pfam" id="PF03372">
    <property type="entry name" value="Exo_endo_phos"/>
    <property type="match status" value="1"/>
</dbReference>
<dbReference type="InterPro" id="IPR043502">
    <property type="entry name" value="DNA/RNA_pol_sf"/>
</dbReference>
<dbReference type="PANTHER" id="PTHR47027">
    <property type="entry name" value="REVERSE TRANSCRIPTASE DOMAIN-CONTAINING PROTEIN"/>
    <property type="match status" value="1"/>
</dbReference>
<dbReference type="SUPFAM" id="SSF56219">
    <property type="entry name" value="DNase I-like"/>
    <property type="match status" value="1"/>
</dbReference>
<dbReference type="InterPro" id="IPR036691">
    <property type="entry name" value="Endo/exonu/phosph_ase_sf"/>
</dbReference>
<dbReference type="SUPFAM" id="SSF56672">
    <property type="entry name" value="DNA/RNA polymerases"/>
    <property type="match status" value="1"/>
</dbReference>
<evidence type="ECO:0000259" key="2">
    <source>
        <dbReference type="PROSITE" id="PS50878"/>
    </source>
</evidence>
<dbReference type="Gene3D" id="3.60.10.10">
    <property type="entry name" value="Endonuclease/exonuclease/phosphatase"/>
    <property type="match status" value="1"/>
</dbReference>
<feature type="region of interest" description="Disordered" evidence="1">
    <location>
        <begin position="1"/>
        <end position="37"/>
    </location>
</feature>
<dbReference type="CDD" id="cd01650">
    <property type="entry name" value="RT_nLTR_like"/>
    <property type="match status" value="1"/>
</dbReference>
<organism evidence="3 4">
    <name type="scientific">Loxostege sticticalis</name>
    <name type="common">Beet webworm moth</name>
    <dbReference type="NCBI Taxonomy" id="481309"/>
    <lineage>
        <taxon>Eukaryota</taxon>
        <taxon>Metazoa</taxon>
        <taxon>Ecdysozoa</taxon>
        <taxon>Arthropoda</taxon>
        <taxon>Hexapoda</taxon>
        <taxon>Insecta</taxon>
        <taxon>Pterygota</taxon>
        <taxon>Neoptera</taxon>
        <taxon>Endopterygota</taxon>
        <taxon>Lepidoptera</taxon>
        <taxon>Glossata</taxon>
        <taxon>Ditrysia</taxon>
        <taxon>Pyraloidea</taxon>
        <taxon>Crambidae</taxon>
        <taxon>Pyraustinae</taxon>
        <taxon>Loxostege</taxon>
    </lineage>
</organism>
<dbReference type="Gene3D" id="3.30.70.270">
    <property type="match status" value="1"/>
</dbReference>
<feature type="domain" description="Reverse transcriptase" evidence="2">
    <location>
        <begin position="539"/>
        <end position="807"/>
    </location>
</feature>
<evidence type="ECO:0000313" key="4">
    <source>
        <dbReference type="Proteomes" id="UP001549921"/>
    </source>
</evidence>
<dbReference type="GO" id="GO:0071897">
    <property type="term" value="P:DNA biosynthetic process"/>
    <property type="evidence" value="ECO:0007669"/>
    <property type="project" value="UniProtKB-ARBA"/>
</dbReference>
<protein>
    <recommendedName>
        <fullName evidence="2">Reverse transcriptase domain-containing protein</fullName>
    </recommendedName>
</protein>
<dbReference type="Pfam" id="PF00078">
    <property type="entry name" value="RVT_1"/>
    <property type="match status" value="1"/>
</dbReference>
<dbReference type="PANTHER" id="PTHR47027:SF20">
    <property type="entry name" value="REVERSE TRANSCRIPTASE-LIKE PROTEIN WITH RNA-DIRECTED DNA POLYMERASE DOMAIN"/>
    <property type="match status" value="1"/>
</dbReference>
<proteinExistence type="predicted"/>